<dbReference type="PIRSF" id="PIRSF007951">
    <property type="entry name" value="Hemolysin, aegerolysin type"/>
    <property type="match status" value="1"/>
</dbReference>
<dbReference type="InterPro" id="IPR009413">
    <property type="entry name" value="Aegerolysin-typ"/>
</dbReference>
<accession>A0A6A6HPE1</accession>
<proteinExistence type="inferred from homology"/>
<gene>
    <name evidence="2" type="ORF">EV356DRAFT_511204</name>
</gene>
<sequence>MGHSQWVSIVIRNFTHKTKLEIKNCNRIWGKFHQAGNPDSAEIRPEDINGRVIEPNGRITISSSGRSYSAGCEGNFEIHTVGNEKSIAEKVCKVTYDCPYWWYKSNKFEVTDKNKKFRLPQITFSKEGALGEKTIEVEEY</sequence>
<dbReference type="OrthoDB" id="2727348at2759"/>
<dbReference type="EMBL" id="ML991771">
    <property type="protein sequence ID" value="KAF2239897.1"/>
    <property type="molecule type" value="Genomic_DNA"/>
</dbReference>
<evidence type="ECO:0000313" key="3">
    <source>
        <dbReference type="Proteomes" id="UP000800092"/>
    </source>
</evidence>
<organism evidence="2 3">
    <name type="scientific">Viridothelium virens</name>
    <name type="common">Speckled blister lichen</name>
    <name type="synonym">Trypethelium virens</name>
    <dbReference type="NCBI Taxonomy" id="1048519"/>
    <lineage>
        <taxon>Eukaryota</taxon>
        <taxon>Fungi</taxon>
        <taxon>Dikarya</taxon>
        <taxon>Ascomycota</taxon>
        <taxon>Pezizomycotina</taxon>
        <taxon>Dothideomycetes</taxon>
        <taxon>Dothideomycetes incertae sedis</taxon>
        <taxon>Trypetheliales</taxon>
        <taxon>Trypetheliaceae</taxon>
        <taxon>Viridothelium</taxon>
    </lineage>
</organism>
<reference evidence="2" key="1">
    <citation type="journal article" date="2020" name="Stud. Mycol.">
        <title>101 Dothideomycetes genomes: a test case for predicting lifestyles and emergence of pathogens.</title>
        <authorList>
            <person name="Haridas S."/>
            <person name="Albert R."/>
            <person name="Binder M."/>
            <person name="Bloem J."/>
            <person name="Labutti K."/>
            <person name="Salamov A."/>
            <person name="Andreopoulos B."/>
            <person name="Baker S."/>
            <person name="Barry K."/>
            <person name="Bills G."/>
            <person name="Bluhm B."/>
            <person name="Cannon C."/>
            <person name="Castanera R."/>
            <person name="Culley D."/>
            <person name="Daum C."/>
            <person name="Ezra D."/>
            <person name="Gonzalez J."/>
            <person name="Henrissat B."/>
            <person name="Kuo A."/>
            <person name="Liang C."/>
            <person name="Lipzen A."/>
            <person name="Lutzoni F."/>
            <person name="Magnuson J."/>
            <person name="Mondo S."/>
            <person name="Nolan M."/>
            <person name="Ohm R."/>
            <person name="Pangilinan J."/>
            <person name="Park H.-J."/>
            <person name="Ramirez L."/>
            <person name="Alfaro M."/>
            <person name="Sun H."/>
            <person name="Tritt A."/>
            <person name="Yoshinaga Y."/>
            <person name="Zwiers L.-H."/>
            <person name="Turgeon B."/>
            <person name="Goodwin S."/>
            <person name="Spatafora J."/>
            <person name="Crous P."/>
            <person name="Grigoriev I."/>
        </authorList>
    </citation>
    <scope>NUCLEOTIDE SEQUENCE</scope>
    <source>
        <strain evidence="2">Tuck. ex Michener</strain>
    </source>
</reference>
<dbReference type="Gene3D" id="2.60.270.50">
    <property type="match status" value="1"/>
</dbReference>
<keyword evidence="3" id="KW-1185">Reference proteome</keyword>
<name>A0A6A6HPE1_VIRVR</name>
<dbReference type="Proteomes" id="UP000800092">
    <property type="component" value="Unassembled WGS sequence"/>
</dbReference>
<evidence type="ECO:0000313" key="2">
    <source>
        <dbReference type="EMBL" id="KAF2239897.1"/>
    </source>
</evidence>
<protein>
    <submittedName>
        <fullName evidence="2">Aegerolysin</fullName>
    </submittedName>
</protein>
<comment type="similarity">
    <text evidence="1">Belongs to the aegerolysin family.</text>
</comment>
<dbReference type="GO" id="GO:0019836">
    <property type="term" value="P:symbiont-mediated hemolysis of host erythrocyte"/>
    <property type="evidence" value="ECO:0007669"/>
    <property type="project" value="InterPro"/>
</dbReference>
<dbReference type="AlphaFoldDB" id="A0A6A6HPE1"/>
<dbReference type="Pfam" id="PF06355">
    <property type="entry name" value="Aegerolysin"/>
    <property type="match status" value="1"/>
</dbReference>
<evidence type="ECO:0000256" key="1">
    <source>
        <dbReference type="ARBA" id="ARBA00010795"/>
    </source>
</evidence>